<accession>A0ABY5P9D2</accession>
<evidence type="ECO:0000313" key="3">
    <source>
        <dbReference type="Proteomes" id="UP001315967"/>
    </source>
</evidence>
<dbReference type="EMBL" id="CP102453">
    <property type="protein sequence ID" value="UUX35362.1"/>
    <property type="molecule type" value="Genomic_DNA"/>
</dbReference>
<dbReference type="RefSeq" id="WP_313794850.1">
    <property type="nucleotide sequence ID" value="NZ_CP102453.1"/>
</dbReference>
<evidence type="ECO:0000259" key="1">
    <source>
        <dbReference type="Pfam" id="PF08818"/>
    </source>
</evidence>
<dbReference type="Proteomes" id="UP001315967">
    <property type="component" value="Chromosome"/>
</dbReference>
<name>A0ABY5P9D2_9LACT</name>
<dbReference type="SUPFAM" id="SSF159888">
    <property type="entry name" value="YdhG-like"/>
    <property type="match status" value="1"/>
</dbReference>
<dbReference type="Pfam" id="PF08818">
    <property type="entry name" value="DUF1801"/>
    <property type="match status" value="1"/>
</dbReference>
<protein>
    <submittedName>
        <fullName evidence="2">DUF1801 domain-containing protein</fullName>
    </submittedName>
</protein>
<organism evidence="2 3">
    <name type="scientific">Fundicoccus culcitae</name>
    <dbReference type="NCBI Taxonomy" id="2969821"/>
    <lineage>
        <taxon>Bacteria</taxon>
        <taxon>Bacillati</taxon>
        <taxon>Bacillota</taxon>
        <taxon>Bacilli</taxon>
        <taxon>Lactobacillales</taxon>
        <taxon>Aerococcaceae</taxon>
        <taxon>Fundicoccus</taxon>
    </lineage>
</organism>
<sequence>MSEAKFQPTGESVAAFIVSIGHAKKEADAWVLVDLFKEVTGHEPKMWYPSIIGFGDYHWVYESGREGDSALLAFSPRKAKISLYLEPAFPEREELLTRLGKHTTGKSCVYVNKLADVDMDVLKAMLEASLRYTLEQHPEVEVKGS</sequence>
<reference evidence="2 3" key="1">
    <citation type="submission" date="2022-08" db="EMBL/GenBank/DDBJ databases">
        <title>Aerococcaceae sp. nov isolated from spoiled eye mask.</title>
        <authorList>
            <person name="Zhou G."/>
            <person name="Xie X.-B."/>
            <person name="Shi Q.-S."/>
            <person name="Wang Y.-S."/>
            <person name="Wen X."/>
            <person name="Peng H."/>
            <person name="Yang X.-J."/>
            <person name="Tao H.-B."/>
            <person name="Huang X.-M."/>
        </authorList>
    </citation>
    <scope>NUCLEOTIDE SEQUENCE [LARGE SCALE GENOMIC DNA]</scope>
    <source>
        <strain evidence="3">DM20194951</strain>
    </source>
</reference>
<keyword evidence="3" id="KW-1185">Reference proteome</keyword>
<proteinExistence type="predicted"/>
<evidence type="ECO:0000313" key="2">
    <source>
        <dbReference type="EMBL" id="UUX35362.1"/>
    </source>
</evidence>
<gene>
    <name evidence="2" type="ORF">NRE15_06875</name>
</gene>
<feature type="domain" description="YdhG-like" evidence="1">
    <location>
        <begin position="32"/>
        <end position="129"/>
    </location>
</feature>
<dbReference type="InterPro" id="IPR014922">
    <property type="entry name" value="YdhG-like"/>
</dbReference>